<evidence type="ECO:0000259" key="3">
    <source>
        <dbReference type="PROSITE" id="PS50235"/>
    </source>
</evidence>
<name>A0A6A7FR87_9CRUS</name>
<dbReference type="InterPro" id="IPR050164">
    <property type="entry name" value="Peptidase_C19"/>
</dbReference>
<evidence type="ECO:0000256" key="2">
    <source>
        <dbReference type="SAM" id="MobiDB-lite"/>
    </source>
</evidence>
<organism evidence="4">
    <name type="scientific">Hirondellea gigas</name>
    <dbReference type="NCBI Taxonomy" id="1518452"/>
    <lineage>
        <taxon>Eukaryota</taxon>
        <taxon>Metazoa</taxon>
        <taxon>Ecdysozoa</taxon>
        <taxon>Arthropoda</taxon>
        <taxon>Crustacea</taxon>
        <taxon>Multicrustacea</taxon>
        <taxon>Malacostraca</taxon>
        <taxon>Eumalacostraca</taxon>
        <taxon>Peracarida</taxon>
        <taxon>Amphipoda</taxon>
        <taxon>Amphilochidea</taxon>
        <taxon>Lysianassida</taxon>
        <taxon>Lysianassidira</taxon>
        <taxon>Lysianassoidea</taxon>
        <taxon>Lysianassidae</taxon>
        <taxon>Hirondellea</taxon>
    </lineage>
</organism>
<dbReference type="PROSITE" id="PS00973">
    <property type="entry name" value="USP_2"/>
    <property type="match status" value="1"/>
</dbReference>
<feature type="domain" description="USP" evidence="3">
    <location>
        <begin position="43"/>
        <end position="588"/>
    </location>
</feature>
<feature type="compositionally biased region" description="Basic and acidic residues" evidence="2">
    <location>
        <begin position="232"/>
        <end position="242"/>
    </location>
</feature>
<dbReference type="Gene3D" id="3.90.70.10">
    <property type="entry name" value="Cysteine proteinases"/>
    <property type="match status" value="1"/>
</dbReference>
<dbReference type="PANTHER" id="PTHR24006:SF944">
    <property type="entry name" value="UBIQUITIN CARBOXYL-TERMINAL HYDROLASE"/>
    <property type="match status" value="1"/>
</dbReference>
<feature type="region of interest" description="Disordered" evidence="2">
    <location>
        <begin position="230"/>
        <end position="250"/>
    </location>
</feature>
<sequence>MIVSAEDREVSRALEESLREFPSGAIKKKSNPLERKREPGVPVGLVNIGNSCWFNVVSQPLFHLPGFRDMILNYKLSNSSVSSPNSKEKVQTPKVALALSKLFALMLASEQKYIAPTECVCLFQGTEAETRRNEQEDVCEFIHKLLEKLELEFNEVMRDEGEEKESSGQTKDVQFTNPMMKLFYGQFRKDNINSLNSDEDYGIKQETFGQYPLHVLKYGDIHDSILASMSGRRPDRQKKCDSFPEDGSTSYVDEEIQSDGEVQQESWFKLLPPVLIFSLSRYEFSHSTQRAEKVHNKFEFPERLYMDRYMESNKQLVRQKHVQVAAIRKQLAKLNNSLKQYQQFGNGENKYPLKDILAYSLEFAETETSNQGRSHEASNISTCMKEDLKTESSEMTEVSLDREHVGASDSIQARDGTAIVSTCNLLNQIQENKPEPIEGMEVDSSDETTSGSDKHSQKDSLTVTYGHPTRSNISAEELNILRRCLSQWQGEVRVIESELCGHISEMENRLKHMYSDPELLRTAYQLHAVVVHEGQASAGHYWVYIRDHNCWRKYNDVQVSKSSWEELQQDSLGGQNNASAYCLMYTDTNRHRLLYPNNNNDGVTDNDNLHDLLQILPIQLQEYVKQDNMAFQEEISRWENRGSIQAAACPVPIVPQQQQTSHSSRGAVPPPTAPNSPTTATAALDQENLDAHFFVSIDTIIVTVMQDMLQKETLRAQKLTAAAAAAADNVAKAAEDGDAAPVAGGSTDSSPQKVPTIYEVTISILHGSVEKISKAAKHYATVSNLPSLLDFGIFMLHSSPLRADKIIHFHACLMLKHLALATSSTPLIEGIICQCNRLINRFCTTSLGKAYMAWQMKYKLLLDTAWHFVCGWKTFDNESCHQALPIFLKCYRLHKDLISLRTTEQQEFIGNSNLCIVREDVLIESRCKCLLAVNASLIDKFLESLDRSQAEEVVLSITDLVVPALGELSNQGKECEAGAAVRNQWCQLLEKELPAHCGQLIQRVLEAVLSADSNPQPDAHHSGASANSRYKALPVNIKPIPSATVLYKEYNQLLNKLGVNTTSL</sequence>
<feature type="region of interest" description="Disordered" evidence="2">
    <location>
        <begin position="430"/>
        <end position="467"/>
    </location>
</feature>
<proteinExistence type="evidence at transcript level"/>
<accession>A0A6A7FR87</accession>
<dbReference type="PROSITE" id="PS50235">
    <property type="entry name" value="USP_3"/>
    <property type="match status" value="1"/>
</dbReference>
<dbReference type="InterPro" id="IPR028889">
    <property type="entry name" value="USP"/>
</dbReference>
<dbReference type="InterPro" id="IPR018200">
    <property type="entry name" value="USP_CS"/>
</dbReference>
<evidence type="ECO:0000313" key="4">
    <source>
        <dbReference type="EMBL" id="LAC20730.1"/>
    </source>
</evidence>
<reference evidence="4" key="1">
    <citation type="submission" date="2017-11" db="EMBL/GenBank/DDBJ databases">
        <title>The sensing device of the deep-sea amphipod.</title>
        <authorList>
            <person name="Kobayashi H."/>
            <person name="Nagahama T."/>
            <person name="Arai W."/>
            <person name="Sasagawa Y."/>
            <person name="Umeda M."/>
            <person name="Hayashi T."/>
            <person name="Nikaido I."/>
            <person name="Watanabe H."/>
            <person name="Oguri K."/>
            <person name="Kitazato H."/>
            <person name="Fujioka K."/>
            <person name="Kido Y."/>
            <person name="Takami H."/>
        </authorList>
    </citation>
    <scope>NUCLEOTIDE SEQUENCE</scope>
    <source>
        <tissue evidence="4">Whole body</tissue>
    </source>
</reference>
<dbReference type="EMBL" id="IACT01001378">
    <property type="protein sequence ID" value="LAC20730.1"/>
    <property type="molecule type" value="mRNA"/>
</dbReference>
<dbReference type="PROSITE" id="PS00972">
    <property type="entry name" value="USP_1"/>
    <property type="match status" value="1"/>
</dbReference>
<dbReference type="SUPFAM" id="SSF54001">
    <property type="entry name" value="Cysteine proteinases"/>
    <property type="match status" value="1"/>
</dbReference>
<dbReference type="InterPro" id="IPR001394">
    <property type="entry name" value="Peptidase_C19_UCH"/>
</dbReference>
<comment type="similarity">
    <text evidence="1">Belongs to the peptidase C19 family.</text>
</comment>
<protein>
    <submittedName>
        <fullName evidence="4">Ubiquitin carboxyl-terminal hydrolase 25-like</fullName>
    </submittedName>
</protein>
<dbReference type="InterPro" id="IPR038765">
    <property type="entry name" value="Papain-like_cys_pep_sf"/>
</dbReference>
<dbReference type="GO" id="GO:0016579">
    <property type="term" value="P:protein deubiquitination"/>
    <property type="evidence" value="ECO:0007669"/>
    <property type="project" value="InterPro"/>
</dbReference>
<dbReference type="PANTHER" id="PTHR24006">
    <property type="entry name" value="UBIQUITIN CARBOXYL-TERMINAL HYDROLASE"/>
    <property type="match status" value="1"/>
</dbReference>
<dbReference type="AlphaFoldDB" id="A0A6A7FR87"/>
<dbReference type="Pfam" id="PF00443">
    <property type="entry name" value="UCH"/>
    <property type="match status" value="1"/>
</dbReference>
<feature type="region of interest" description="Disordered" evidence="2">
    <location>
        <begin position="654"/>
        <end position="680"/>
    </location>
</feature>
<dbReference type="GO" id="GO:0004843">
    <property type="term" value="F:cysteine-type deubiquitinase activity"/>
    <property type="evidence" value="ECO:0007669"/>
    <property type="project" value="InterPro"/>
</dbReference>
<dbReference type="GO" id="GO:0005829">
    <property type="term" value="C:cytosol"/>
    <property type="evidence" value="ECO:0007669"/>
    <property type="project" value="TreeGrafter"/>
</dbReference>
<evidence type="ECO:0000256" key="1">
    <source>
        <dbReference type="ARBA" id="ARBA00009085"/>
    </source>
</evidence>
<feature type="compositionally biased region" description="Polar residues" evidence="2">
    <location>
        <begin position="655"/>
        <end position="664"/>
    </location>
</feature>
<keyword evidence="4" id="KW-0378">Hydrolase</keyword>
<dbReference type="GO" id="GO:0005634">
    <property type="term" value="C:nucleus"/>
    <property type="evidence" value="ECO:0007669"/>
    <property type="project" value="TreeGrafter"/>
</dbReference>